<name>A0A9P7ADZ4_9AGAM</name>
<gene>
    <name evidence="2" type="ORF">HD556DRAFT_1448753</name>
</gene>
<dbReference type="OrthoDB" id="10323551at2759"/>
<dbReference type="Proteomes" id="UP000719766">
    <property type="component" value="Unassembled WGS sequence"/>
</dbReference>
<evidence type="ECO:0000313" key="2">
    <source>
        <dbReference type="EMBL" id="KAG1787417.1"/>
    </source>
</evidence>
<organism evidence="2 3">
    <name type="scientific">Suillus plorans</name>
    <dbReference type="NCBI Taxonomy" id="116603"/>
    <lineage>
        <taxon>Eukaryota</taxon>
        <taxon>Fungi</taxon>
        <taxon>Dikarya</taxon>
        <taxon>Basidiomycota</taxon>
        <taxon>Agaricomycotina</taxon>
        <taxon>Agaricomycetes</taxon>
        <taxon>Agaricomycetidae</taxon>
        <taxon>Boletales</taxon>
        <taxon>Suillineae</taxon>
        <taxon>Suillaceae</taxon>
        <taxon>Suillus</taxon>
    </lineage>
</organism>
<evidence type="ECO:0000256" key="1">
    <source>
        <dbReference type="SAM" id="MobiDB-lite"/>
    </source>
</evidence>
<sequence>MLDFETGYATQSSGNTDDWPGIIESKDDITISNSIVDYDMLHVFAGNEKVPVEIEKPFSYDTPSLPSAQQASFDCNYDNDDGISMSQALPVTVNTSEKPVADTFRPPMLSVPFVHYSDENGYLQHDFLPRQSPQTSCSEEDDVPTEKYLAEMNEADKVFLGYGHMLPESTYKKLLGLCEPRPAAAEIYPGCDDDAVQSQASSENSTSVLADFGPTATNEPNSKTNHLYGRISVDTPSPCAVDLMCTEESADDVFMADLYLGYEEDDITTTPQNPQGYRADVEQSPQILLPANLDFGYEGDFLPIAPLDRPVHPTAMESSPDVELPANLDFGYEDKIFSMKSSDHALHSTVTEPSPDMVSPADLCLRHEGEAIQTTPSDEALPTTSSNRLVRLNDITASMDPSLPADLCLGYEDEALLTIASNSTIGPTLVNLSAGITLPVDLCLGYEDESIVNELSTRAVLASQVENLGGRAAPQASRKSPRTADGLQNHDPLYADAAEAVARVIHHLEVNDDHEKKHLCLFEGRRLVEYYPYSWWNDCWDMRFQTAEVQLTFTEVMDIVNEHFQQRPEGALLAALPTTMNPQGGPLSRQLLAVRAAAARATDEVRRMIEDKQIEAVISAECLGHPEEINIGHAMEASHRVVHCARQMVTTP</sequence>
<dbReference type="EMBL" id="JABBWE010000079">
    <property type="protein sequence ID" value="KAG1787417.1"/>
    <property type="molecule type" value="Genomic_DNA"/>
</dbReference>
<proteinExistence type="predicted"/>
<dbReference type="AlphaFoldDB" id="A0A9P7ADZ4"/>
<accession>A0A9P7ADZ4</accession>
<feature type="region of interest" description="Disordered" evidence="1">
    <location>
        <begin position="470"/>
        <end position="489"/>
    </location>
</feature>
<dbReference type="RefSeq" id="XP_041154767.1">
    <property type="nucleotide sequence ID" value="XM_041307485.1"/>
</dbReference>
<reference evidence="2" key="1">
    <citation type="journal article" date="2020" name="New Phytol.">
        <title>Comparative genomics reveals dynamic genome evolution in host specialist ectomycorrhizal fungi.</title>
        <authorList>
            <person name="Lofgren L.A."/>
            <person name="Nguyen N.H."/>
            <person name="Vilgalys R."/>
            <person name="Ruytinx J."/>
            <person name="Liao H.L."/>
            <person name="Branco S."/>
            <person name="Kuo A."/>
            <person name="LaButti K."/>
            <person name="Lipzen A."/>
            <person name="Andreopoulos W."/>
            <person name="Pangilinan J."/>
            <person name="Riley R."/>
            <person name="Hundley H."/>
            <person name="Na H."/>
            <person name="Barry K."/>
            <person name="Grigoriev I.V."/>
            <person name="Stajich J.E."/>
            <person name="Kennedy P.G."/>
        </authorList>
    </citation>
    <scope>NUCLEOTIDE SEQUENCE</scope>
    <source>
        <strain evidence="2">S12</strain>
    </source>
</reference>
<keyword evidence="3" id="KW-1185">Reference proteome</keyword>
<dbReference type="GeneID" id="64601249"/>
<protein>
    <submittedName>
        <fullName evidence="2">Uncharacterized protein</fullName>
    </submittedName>
</protein>
<evidence type="ECO:0000313" key="3">
    <source>
        <dbReference type="Proteomes" id="UP000719766"/>
    </source>
</evidence>
<comment type="caution">
    <text evidence="2">The sequence shown here is derived from an EMBL/GenBank/DDBJ whole genome shotgun (WGS) entry which is preliminary data.</text>
</comment>